<gene>
    <name evidence="3" type="ORF">K5P26_07475</name>
</gene>
<feature type="domain" description="UspA" evidence="2">
    <location>
        <begin position="132"/>
        <end position="268"/>
    </location>
</feature>
<organism evidence="3 4">
    <name type="scientific">Sphingopyxis jiangsuensis</name>
    <dbReference type="NCBI Taxonomy" id="2871171"/>
    <lineage>
        <taxon>Bacteria</taxon>
        <taxon>Pseudomonadati</taxon>
        <taxon>Pseudomonadota</taxon>
        <taxon>Alphaproteobacteria</taxon>
        <taxon>Sphingomonadales</taxon>
        <taxon>Sphingomonadaceae</taxon>
        <taxon>Sphingopyxis</taxon>
    </lineage>
</organism>
<proteinExistence type="inferred from homology"/>
<dbReference type="Proteomes" id="UP001166571">
    <property type="component" value="Unassembled WGS sequence"/>
</dbReference>
<dbReference type="CDD" id="cd00293">
    <property type="entry name" value="USP-like"/>
    <property type="match status" value="2"/>
</dbReference>
<accession>A0ABS7MFZ4</accession>
<reference evidence="3" key="1">
    <citation type="submission" date="2021-08" db="EMBL/GenBank/DDBJ databases">
        <title>Sphingopyxis panaciterrulae sp. nov., isolated from the surface water of the Yellow Sea.</title>
        <authorList>
            <person name="Gao Z."/>
            <person name="Zhang D."/>
            <person name="Zhang A."/>
        </authorList>
    </citation>
    <scope>NUCLEOTIDE SEQUENCE</scope>
    <source>
        <strain evidence="3">XHP0097</strain>
    </source>
</reference>
<keyword evidence="4" id="KW-1185">Reference proteome</keyword>
<evidence type="ECO:0000259" key="2">
    <source>
        <dbReference type="Pfam" id="PF00582"/>
    </source>
</evidence>
<evidence type="ECO:0000313" key="3">
    <source>
        <dbReference type="EMBL" id="MBY4636976.1"/>
    </source>
</evidence>
<comment type="similarity">
    <text evidence="1">Belongs to the universal stress protein A family.</text>
</comment>
<dbReference type="PANTHER" id="PTHR46268">
    <property type="entry name" value="STRESS RESPONSE PROTEIN NHAX"/>
    <property type="match status" value="1"/>
</dbReference>
<dbReference type="InterPro" id="IPR006015">
    <property type="entry name" value="Universal_stress_UspA"/>
</dbReference>
<dbReference type="Pfam" id="PF00582">
    <property type="entry name" value="Usp"/>
    <property type="match status" value="2"/>
</dbReference>
<dbReference type="PRINTS" id="PR01438">
    <property type="entry name" value="UNVRSLSTRESS"/>
</dbReference>
<sequence length="271" mass="29450">MANPVMVATDLSARDDRAVDRALMLARQWGTRTGVIHVPQSGVGNDTSVDWSAKVRAVLPDPQADVDIILPEGSAPTAIVDAARERDGAVIVTGIARMNDFCDYFLGTTVDHVLRHTDLPVLVVKQRPHADYARIMVATDFSQGSRVALTKAADLFPNIPIDLVHAFHVPYESRFTSDDVRADVTAEESEDMDSFVAQEAISDALRKRIATHVIEGDTNVAIARAIERLRPDLFVVGTHGKSGFRRATIGSKAEALIKWVPVDTFAVRSGG</sequence>
<comment type="caution">
    <text evidence="3">The sequence shown here is derived from an EMBL/GenBank/DDBJ whole genome shotgun (WGS) entry which is preliminary data.</text>
</comment>
<evidence type="ECO:0000313" key="4">
    <source>
        <dbReference type="Proteomes" id="UP001166571"/>
    </source>
</evidence>
<evidence type="ECO:0000256" key="1">
    <source>
        <dbReference type="ARBA" id="ARBA00008791"/>
    </source>
</evidence>
<dbReference type="Gene3D" id="3.40.50.620">
    <property type="entry name" value="HUPs"/>
    <property type="match status" value="2"/>
</dbReference>
<protein>
    <submittedName>
        <fullName evidence="3">Universal stress protein</fullName>
    </submittedName>
</protein>
<dbReference type="InterPro" id="IPR014729">
    <property type="entry name" value="Rossmann-like_a/b/a_fold"/>
</dbReference>
<dbReference type="InterPro" id="IPR006016">
    <property type="entry name" value="UspA"/>
</dbReference>
<name>A0ABS7MFZ4_9SPHN</name>
<feature type="domain" description="UspA" evidence="2">
    <location>
        <begin position="1"/>
        <end position="125"/>
    </location>
</feature>
<dbReference type="RefSeq" id="WP_222136240.1">
    <property type="nucleotide sequence ID" value="NZ_JAILXK010000001.1"/>
</dbReference>
<dbReference type="SUPFAM" id="SSF52402">
    <property type="entry name" value="Adenine nucleotide alpha hydrolases-like"/>
    <property type="match status" value="2"/>
</dbReference>
<dbReference type="EMBL" id="JAILXK010000001">
    <property type="protein sequence ID" value="MBY4636976.1"/>
    <property type="molecule type" value="Genomic_DNA"/>
</dbReference>
<dbReference type="PANTHER" id="PTHR46268:SF6">
    <property type="entry name" value="UNIVERSAL STRESS PROTEIN UP12"/>
    <property type="match status" value="1"/>
</dbReference>